<dbReference type="PROSITE" id="PS52019">
    <property type="entry name" value="PKS_MFAS_DH"/>
    <property type="match status" value="1"/>
</dbReference>
<dbReference type="RefSeq" id="XP_062657341.1">
    <property type="nucleotide sequence ID" value="XM_062801722.1"/>
</dbReference>
<evidence type="ECO:0000256" key="7">
    <source>
        <dbReference type="SAM" id="MobiDB-lite"/>
    </source>
</evidence>
<protein>
    <submittedName>
        <fullName evidence="11">Polyketide synthase</fullName>
    </submittedName>
</protein>
<name>A0AAE0HC17_9PEZI</name>
<feature type="active site" description="Proton donor; for dehydratase activity" evidence="6">
    <location>
        <position position="1194"/>
    </location>
</feature>
<dbReference type="InterPro" id="IPR042104">
    <property type="entry name" value="PKS_dehydratase_sf"/>
</dbReference>
<dbReference type="Pfam" id="PF00550">
    <property type="entry name" value="PP-binding"/>
    <property type="match status" value="1"/>
</dbReference>
<dbReference type="GO" id="GO:0044550">
    <property type="term" value="P:secondary metabolite biosynthetic process"/>
    <property type="evidence" value="ECO:0007669"/>
    <property type="project" value="TreeGrafter"/>
</dbReference>
<evidence type="ECO:0000256" key="3">
    <source>
        <dbReference type="ARBA" id="ARBA00022679"/>
    </source>
</evidence>
<dbReference type="SUPFAM" id="SSF51735">
    <property type="entry name" value="NAD(P)-binding Rossmann-fold domains"/>
    <property type="match status" value="2"/>
</dbReference>
<dbReference type="SMART" id="SM00826">
    <property type="entry name" value="PKS_DH"/>
    <property type="match status" value="1"/>
</dbReference>
<dbReference type="InterPro" id="IPR050091">
    <property type="entry name" value="PKS_NRPS_Biosynth_Enz"/>
</dbReference>
<evidence type="ECO:0000259" key="10">
    <source>
        <dbReference type="PROSITE" id="PS52019"/>
    </source>
</evidence>
<dbReference type="SUPFAM" id="SSF52151">
    <property type="entry name" value="FabD/lysophospholipase-like"/>
    <property type="match status" value="1"/>
</dbReference>
<dbReference type="InterPro" id="IPR057326">
    <property type="entry name" value="KR_dom"/>
</dbReference>
<dbReference type="SMART" id="SM00822">
    <property type="entry name" value="PKS_KR"/>
    <property type="match status" value="1"/>
</dbReference>
<feature type="domain" description="Carrier" evidence="8">
    <location>
        <begin position="2457"/>
        <end position="2533"/>
    </location>
</feature>
<reference evidence="11" key="1">
    <citation type="journal article" date="2023" name="Mol. Phylogenet. Evol.">
        <title>Genome-scale phylogeny and comparative genomics of the fungal order Sordariales.</title>
        <authorList>
            <person name="Hensen N."/>
            <person name="Bonometti L."/>
            <person name="Westerberg I."/>
            <person name="Brannstrom I.O."/>
            <person name="Guillou S."/>
            <person name="Cros-Aarteil S."/>
            <person name="Calhoun S."/>
            <person name="Haridas S."/>
            <person name="Kuo A."/>
            <person name="Mondo S."/>
            <person name="Pangilinan J."/>
            <person name="Riley R."/>
            <person name="LaButti K."/>
            <person name="Andreopoulos B."/>
            <person name="Lipzen A."/>
            <person name="Chen C."/>
            <person name="Yan M."/>
            <person name="Daum C."/>
            <person name="Ng V."/>
            <person name="Clum A."/>
            <person name="Steindorff A."/>
            <person name="Ohm R.A."/>
            <person name="Martin F."/>
            <person name="Silar P."/>
            <person name="Natvig D.O."/>
            <person name="Lalanne C."/>
            <person name="Gautier V."/>
            <person name="Ament-Velasquez S.L."/>
            <person name="Kruys A."/>
            <person name="Hutchinson M.I."/>
            <person name="Powell A.J."/>
            <person name="Barry K."/>
            <person name="Miller A.N."/>
            <person name="Grigoriev I.V."/>
            <person name="Debuchy R."/>
            <person name="Gladieux P."/>
            <person name="Hiltunen Thoren M."/>
            <person name="Johannesson H."/>
        </authorList>
    </citation>
    <scope>NUCLEOTIDE SEQUENCE</scope>
    <source>
        <strain evidence="11">CBS 168.71</strain>
    </source>
</reference>
<dbReference type="SMART" id="SM00825">
    <property type="entry name" value="PKS_KS"/>
    <property type="match status" value="1"/>
</dbReference>
<dbReference type="CDD" id="cd05195">
    <property type="entry name" value="enoyl_red"/>
    <property type="match status" value="1"/>
</dbReference>
<keyword evidence="3" id="KW-0808">Transferase</keyword>
<dbReference type="InterPro" id="IPR014031">
    <property type="entry name" value="Ketoacyl_synth_C"/>
</dbReference>
<feature type="compositionally biased region" description="Low complexity" evidence="7">
    <location>
        <begin position="1598"/>
        <end position="1635"/>
    </location>
</feature>
<feature type="region of interest" description="Disordered" evidence="7">
    <location>
        <begin position="1598"/>
        <end position="1638"/>
    </location>
</feature>
<feature type="active site" description="Proton acceptor; for dehydratase activity" evidence="6">
    <location>
        <position position="1006"/>
    </location>
</feature>
<accession>A0AAE0HC17</accession>
<dbReference type="Gene3D" id="3.40.50.720">
    <property type="entry name" value="NAD(P)-binding Rossmann-like Domain"/>
    <property type="match status" value="2"/>
</dbReference>
<dbReference type="InterPro" id="IPR009081">
    <property type="entry name" value="PP-bd_ACP"/>
</dbReference>
<keyword evidence="4" id="KW-0560">Oxidoreductase</keyword>
<dbReference type="Pfam" id="PF14765">
    <property type="entry name" value="PS-DH"/>
    <property type="match status" value="1"/>
</dbReference>
<gene>
    <name evidence="11" type="ORF">B0H64DRAFT_361012</name>
</gene>
<dbReference type="GO" id="GO:0031177">
    <property type="term" value="F:phosphopantetheine binding"/>
    <property type="evidence" value="ECO:0007669"/>
    <property type="project" value="InterPro"/>
</dbReference>
<evidence type="ECO:0000256" key="4">
    <source>
        <dbReference type="ARBA" id="ARBA00023002"/>
    </source>
</evidence>
<dbReference type="CDD" id="cd00833">
    <property type="entry name" value="PKS"/>
    <property type="match status" value="1"/>
</dbReference>
<dbReference type="InterPro" id="IPR020843">
    <property type="entry name" value="ER"/>
</dbReference>
<dbReference type="InterPro" id="IPR011032">
    <property type="entry name" value="GroES-like_sf"/>
</dbReference>
<dbReference type="SMART" id="SM00827">
    <property type="entry name" value="PKS_AT"/>
    <property type="match status" value="1"/>
</dbReference>
<dbReference type="InterPro" id="IPR013968">
    <property type="entry name" value="PKS_KR"/>
</dbReference>
<dbReference type="SUPFAM" id="SSF47336">
    <property type="entry name" value="ACP-like"/>
    <property type="match status" value="1"/>
</dbReference>
<dbReference type="GO" id="GO:0006633">
    <property type="term" value="P:fatty acid biosynthetic process"/>
    <property type="evidence" value="ECO:0007669"/>
    <property type="project" value="TreeGrafter"/>
</dbReference>
<dbReference type="InterPro" id="IPR013154">
    <property type="entry name" value="ADH-like_N"/>
</dbReference>
<dbReference type="Gene3D" id="3.40.47.10">
    <property type="match status" value="1"/>
</dbReference>
<dbReference type="GeneID" id="87838670"/>
<dbReference type="Pfam" id="PF13602">
    <property type="entry name" value="ADH_zinc_N_2"/>
    <property type="match status" value="1"/>
</dbReference>
<keyword evidence="5" id="KW-0511">Multifunctional enzyme</keyword>
<sequence length="2541" mass="272576">MPSTMAQEPIAIIGLACRLPGGNSSPGRLWDFLEEGKVASNKVPASRFNVSGHWDGSLKPGTMRPKGGMFLSEQDIDLADFDAGFFEVGGAEALATDPNQRQMLEIVYEGLESAGVSMQAVNGAPVACFVGSFAVDYGDIQLRDPEDRPGNTGLGVGRAILANRISWFFNLKGPSVTVDTACSGSLIALDMACRTLRSGEADSAIIAASNLYLSPEHVIDDALVGQAHSPTALCHSFDAAADGYVKAEAVSCLVVKRLSTALRDRDPIRAVIRGIAINSNGRTNGIGSPSSEAQADAIRKAYANAGIASLNDTQYLECHGTGTKAGDAIEVAGVGAAFAATRDSTKPLIIGSIKSNVGHAEPAAGLSGLIKTILSLEHGMIPGTPLFINPNPNINFSAARVKVSRTLLPWPATDGKPKRASINSFGYGGANGHAILEESDAHTQGQTHHVVSLRPIEEVMEWTPDDSSHSTTDDSIPSTKPYTLVVSGNDAVSLEGNIAALCSHLTNQRVSVSLRDVAYTLSQRRSHLWHRAFVTVHNNNTNTSSSRITIQPSTFTKAKKAPRPPRIGLILTGQGAQWPQMGHALLHAFPTTVRAILTDLDAALQGITTCAPPEWSLLAELTEPREAAHLRRPELAQPLTTALQICLVAVLQGEWGVEVSSVVGHSSGEIAAAYVAGLVDASGAIKAAFFRGRAVTEVGARGGLEERLGMLAVGLGEEAVARYLEAYGGRASVACFNSPGSVTISGRKDDLEGLAGELQGAGHFARLLHVDVAYHSRYMDAVGAEYESLMNREGFQGQNTDGDSRESREVRMFSSVTASQITDKTPTDTAYWKSNLLSPVRFDKAVQEMLSQPDRKSPDILIEVGPSGALGGPVSQILKSLSKADDISYYASWSRGDDAIKALFNVAGQLFITGAAIDMGAVNTEDLEENEHGEASSPPRCVVDLPSYRWNHSVKYWYESAASKDWRFRRFVTHDLIGSKILGTPWSSPIWRKRLVLDDVPWLRDHKMGGDVLMPGAGFWAMALEAMYQKHCATELQASAQEVRVSDLAYGLRNMRFQRALVVTEGEPVHILVSLTKLARSSGDSGWHEVRISTSRDDVMTEHCSGLIRVQEETQEGLAEEDERRAPFRSPQPFSSWYKTQREVGMDFGPSFQKIESLEAISGERSCRAIVDLTPPRSAWDPQSHYSVHPAVLDTFLHALMAPNAANERSLVEEIQIPAVANEAFVNRIPRHGMRRGLVLAQSRYSGRGRPEQAKGIIGDVSSYDAESGALVLKLKGLNYVKLDANPRTDPHVFDSVQWKPDITLLTQARLDTLGLHVNAVLDLVAHKRPRLKVIEISLTHSSYDPVSSLWLRSDEITARQACPQYDFACADAERLVAARKEFAGMKHNAVGYLLASPEKPMFGLDTATSPRYDLAILQLPEEMESAKRAALCKNLEPLLADGGFVLMPELPKEREIVPHSSETSTNSAPPSVDETDSSVDVGGSQSDGDHIASSVTSLTNDDTRVSKAIGSPAESDQLDHVLVIDGGPVTHHLCKIRETQHPPESGSQEASEPTTSRPQSRTLIVTHLTAPSANQTAHLTCLLDQVSGTWTITHTPSPHSITTTTTTTATTTTPTTTTTTTITTTTTTTTTPTPENENSILLIPDELYTPILSNPSPTQWAAIQALFATGRPLLWLTSGGASGTHPERAMAHGLLRVVRRELAGQEDTVPRVVLDVDVDVDVDTDAPVRGRDDEALARGVATVLEAMSTSASENGRGGVETEYRLGRDGVLAVPRLVPDAPVNDFRRFELLGQGGAAAVAGLWETERPVRLHGERVGSLDVVWVECADEPLQEGFVEVQVEAAGVNFKDVAVLMGIIPEDEQMIGCECAGVVRKLGPGVTKVQVGDRVAVQGRGLYGTRIQSSVHCVRQFPSWMSFEEAATIPLAYTTAIQGLFHWGNLEEGQSVLIHSAAGGVGIAALQLAQYKKAEIFVTVGSEEKREFLAAQFGIPRDHMFSSRDSNFAQEILATTEGRGVDIVLNSLTGDMLDASWRILADGGTMIEIGKRDILDRNALAMEPFGRNCSFRALDVSFGRSLKDALLLGKLMDEIFTLIEQRHIGPIRPITTFGFDNVSGALACIRRGQHIGKLVIAKGPSNDLRVPIQPLPPSFQLRSDASYLIVGGIKGLCGSLALHMARHGARHLIVCSRSGIDDETSARIVRGCRSYGCEVTGQKGDVCDMAFVQHVFASAHPRRIAGVIQGAMVLKDKPFETMALSDYQSAVAAKTSGTWNLHHASVEDASSSLDFFTLLSSVSGVVGNKGQANYAAANAFLDAFATYRRSLGLPAHSLDLGAIDDVGHIAEQEALALANGGGGGLADRFRHDAQWTPLNERALRTALTVSILQQQSRPLSENSQLVTGIAHPLNGGALEDDPRFGYLSGGANKGVVVPLNGGPEDGAGAAVEAFALLRASTTAGVQALEKAAVTALAAQTAHILRLEAEVEVGKPLASYGLDSLSAVELRGWIRARLGAEISTLDITGARSLVELGEKVVAKISQVAVRKE</sequence>
<keyword evidence="2" id="KW-0597">Phosphoprotein</keyword>
<dbReference type="EMBL" id="JAUEPN010000005">
    <property type="protein sequence ID" value="KAK3293827.1"/>
    <property type="molecule type" value="Genomic_DNA"/>
</dbReference>
<dbReference type="Gene3D" id="3.10.129.110">
    <property type="entry name" value="Polyketide synthase dehydratase"/>
    <property type="match status" value="1"/>
</dbReference>
<dbReference type="GO" id="GO:0004312">
    <property type="term" value="F:fatty acid synthase activity"/>
    <property type="evidence" value="ECO:0007669"/>
    <property type="project" value="TreeGrafter"/>
</dbReference>
<feature type="region of interest" description="C-terminal hotdog fold" evidence="6">
    <location>
        <begin position="1129"/>
        <end position="1289"/>
    </location>
</feature>
<feature type="region of interest" description="N-terminal hotdog fold" evidence="6">
    <location>
        <begin position="974"/>
        <end position="1115"/>
    </location>
</feature>
<evidence type="ECO:0000256" key="6">
    <source>
        <dbReference type="PROSITE-ProRule" id="PRU01363"/>
    </source>
</evidence>
<evidence type="ECO:0000256" key="5">
    <source>
        <dbReference type="ARBA" id="ARBA00023268"/>
    </source>
</evidence>
<evidence type="ECO:0000313" key="11">
    <source>
        <dbReference type="EMBL" id="KAK3293827.1"/>
    </source>
</evidence>
<dbReference type="PROSITE" id="PS50075">
    <property type="entry name" value="CARRIER"/>
    <property type="match status" value="1"/>
</dbReference>
<dbReference type="InterPro" id="IPR014030">
    <property type="entry name" value="Ketoacyl_synth_N"/>
</dbReference>
<feature type="compositionally biased region" description="Polar residues" evidence="7">
    <location>
        <begin position="1461"/>
        <end position="1470"/>
    </location>
</feature>
<feature type="compositionally biased region" description="Polar residues" evidence="7">
    <location>
        <begin position="1546"/>
        <end position="1560"/>
    </location>
</feature>
<dbReference type="InterPro" id="IPR016035">
    <property type="entry name" value="Acyl_Trfase/lysoPLipase"/>
</dbReference>
<feature type="region of interest" description="Disordered" evidence="7">
    <location>
        <begin position="1540"/>
        <end position="1560"/>
    </location>
</feature>
<dbReference type="Pfam" id="PF16197">
    <property type="entry name" value="KAsynt_C_assoc"/>
    <property type="match status" value="1"/>
</dbReference>
<dbReference type="InterPro" id="IPR036736">
    <property type="entry name" value="ACP-like_sf"/>
</dbReference>
<dbReference type="FunFam" id="3.40.50.720:FF:000209">
    <property type="entry name" value="Polyketide synthase Pks12"/>
    <property type="match status" value="1"/>
</dbReference>
<dbReference type="GO" id="GO:0016491">
    <property type="term" value="F:oxidoreductase activity"/>
    <property type="evidence" value="ECO:0007669"/>
    <property type="project" value="UniProtKB-KW"/>
</dbReference>
<dbReference type="InterPro" id="IPR036291">
    <property type="entry name" value="NAD(P)-bd_dom_sf"/>
</dbReference>
<dbReference type="PANTHER" id="PTHR43775:SF18">
    <property type="entry name" value="ENZYME, PUTATIVE (JCVI)-RELATED"/>
    <property type="match status" value="1"/>
</dbReference>
<dbReference type="InterPro" id="IPR020806">
    <property type="entry name" value="PKS_PP-bd"/>
</dbReference>
<dbReference type="GO" id="GO:1901336">
    <property type="term" value="P:lactone biosynthetic process"/>
    <property type="evidence" value="ECO:0007669"/>
    <property type="project" value="UniProtKB-ARBA"/>
</dbReference>
<dbReference type="Gene3D" id="3.40.366.10">
    <property type="entry name" value="Malonyl-Coenzyme A Acyl Carrier Protein, domain 2"/>
    <property type="match status" value="1"/>
</dbReference>
<dbReference type="Pfam" id="PF00698">
    <property type="entry name" value="Acyl_transf_1"/>
    <property type="match status" value="1"/>
</dbReference>
<dbReference type="PROSITE" id="PS52004">
    <property type="entry name" value="KS3_2"/>
    <property type="match status" value="1"/>
</dbReference>
<dbReference type="SUPFAM" id="SSF55048">
    <property type="entry name" value="Probable ACP-binding domain of malonyl-CoA ACP transacylase"/>
    <property type="match status" value="1"/>
</dbReference>
<dbReference type="InterPro" id="IPR049900">
    <property type="entry name" value="PKS_mFAS_DH"/>
</dbReference>
<dbReference type="Pfam" id="PF08659">
    <property type="entry name" value="KR"/>
    <property type="match status" value="1"/>
</dbReference>
<dbReference type="InterPro" id="IPR020841">
    <property type="entry name" value="PKS_Beta-ketoAc_synthase_dom"/>
</dbReference>
<evidence type="ECO:0000256" key="1">
    <source>
        <dbReference type="ARBA" id="ARBA00022450"/>
    </source>
</evidence>
<dbReference type="SUPFAM" id="SSF53901">
    <property type="entry name" value="Thiolase-like"/>
    <property type="match status" value="1"/>
</dbReference>
<dbReference type="InterPro" id="IPR006162">
    <property type="entry name" value="Ppantetheine_attach_site"/>
</dbReference>
<keyword evidence="12" id="KW-1185">Reference proteome</keyword>
<dbReference type="InterPro" id="IPR016039">
    <property type="entry name" value="Thiolase-like"/>
</dbReference>
<proteinExistence type="predicted"/>
<dbReference type="SMART" id="SM00829">
    <property type="entry name" value="PKS_ER"/>
    <property type="match status" value="1"/>
</dbReference>
<reference evidence="11" key="2">
    <citation type="submission" date="2023-06" db="EMBL/GenBank/DDBJ databases">
        <authorList>
            <consortium name="Lawrence Berkeley National Laboratory"/>
            <person name="Haridas S."/>
            <person name="Hensen N."/>
            <person name="Bonometti L."/>
            <person name="Westerberg I."/>
            <person name="Brannstrom I.O."/>
            <person name="Guillou S."/>
            <person name="Cros-Aarteil S."/>
            <person name="Calhoun S."/>
            <person name="Kuo A."/>
            <person name="Mondo S."/>
            <person name="Pangilinan J."/>
            <person name="Riley R."/>
            <person name="Labutti K."/>
            <person name="Andreopoulos B."/>
            <person name="Lipzen A."/>
            <person name="Chen C."/>
            <person name="Yanf M."/>
            <person name="Daum C."/>
            <person name="Ng V."/>
            <person name="Clum A."/>
            <person name="Steindorff A."/>
            <person name="Ohm R."/>
            <person name="Martin F."/>
            <person name="Silar P."/>
            <person name="Natvig D."/>
            <person name="Lalanne C."/>
            <person name="Gautier V."/>
            <person name="Ament-Velasquez S.L."/>
            <person name="Kruys A."/>
            <person name="Hutchinson M.I."/>
            <person name="Powell A.J."/>
            <person name="Barry K."/>
            <person name="Miller A.N."/>
            <person name="Grigoriev I.V."/>
            <person name="Debuchy R."/>
            <person name="Gladieux P."/>
            <person name="Thoren M.H."/>
            <person name="Johannesson H."/>
        </authorList>
    </citation>
    <scope>NUCLEOTIDE SEQUENCE</scope>
    <source>
        <strain evidence="11">CBS 168.71</strain>
    </source>
</reference>
<evidence type="ECO:0000313" key="12">
    <source>
        <dbReference type="Proteomes" id="UP001278766"/>
    </source>
</evidence>
<dbReference type="SMART" id="SM00823">
    <property type="entry name" value="PKS_PP"/>
    <property type="match status" value="1"/>
</dbReference>
<dbReference type="PROSITE" id="PS00012">
    <property type="entry name" value="PHOSPHOPANTETHEINE"/>
    <property type="match status" value="1"/>
</dbReference>
<dbReference type="Gene3D" id="1.10.1200.10">
    <property type="entry name" value="ACP-like"/>
    <property type="match status" value="1"/>
</dbReference>
<dbReference type="InterPro" id="IPR014043">
    <property type="entry name" value="Acyl_transferase_dom"/>
</dbReference>
<feature type="domain" description="Ketosynthase family 3 (KS3)" evidence="9">
    <location>
        <begin position="7"/>
        <end position="438"/>
    </location>
</feature>
<dbReference type="InterPro" id="IPR049552">
    <property type="entry name" value="PKS_DH_N"/>
</dbReference>
<evidence type="ECO:0000259" key="9">
    <source>
        <dbReference type="PROSITE" id="PS52004"/>
    </source>
</evidence>
<dbReference type="Pfam" id="PF08240">
    <property type="entry name" value="ADH_N"/>
    <property type="match status" value="1"/>
</dbReference>
<dbReference type="Pfam" id="PF02801">
    <property type="entry name" value="Ketoacyl-synt_C"/>
    <property type="match status" value="1"/>
</dbReference>
<dbReference type="Gene3D" id="3.30.70.3290">
    <property type="match status" value="1"/>
</dbReference>
<organism evidence="11 12">
    <name type="scientific">Chaetomium fimeti</name>
    <dbReference type="NCBI Taxonomy" id="1854472"/>
    <lineage>
        <taxon>Eukaryota</taxon>
        <taxon>Fungi</taxon>
        <taxon>Dikarya</taxon>
        <taxon>Ascomycota</taxon>
        <taxon>Pezizomycotina</taxon>
        <taxon>Sordariomycetes</taxon>
        <taxon>Sordariomycetidae</taxon>
        <taxon>Sordariales</taxon>
        <taxon>Chaetomiaceae</taxon>
        <taxon>Chaetomium</taxon>
    </lineage>
</organism>
<dbReference type="PANTHER" id="PTHR43775">
    <property type="entry name" value="FATTY ACID SYNTHASE"/>
    <property type="match status" value="1"/>
</dbReference>
<evidence type="ECO:0000259" key="8">
    <source>
        <dbReference type="PROSITE" id="PS50075"/>
    </source>
</evidence>
<feature type="domain" description="PKS/mFAS DH" evidence="10">
    <location>
        <begin position="974"/>
        <end position="1289"/>
    </location>
</feature>
<dbReference type="SUPFAM" id="SSF50129">
    <property type="entry name" value="GroES-like"/>
    <property type="match status" value="1"/>
</dbReference>
<dbReference type="Pfam" id="PF21089">
    <property type="entry name" value="PKS_DH_N"/>
    <property type="match status" value="1"/>
</dbReference>
<dbReference type="InterPro" id="IPR049551">
    <property type="entry name" value="PKS_DH_C"/>
</dbReference>
<feature type="region of interest" description="Disordered" evidence="7">
    <location>
        <begin position="1456"/>
        <end position="1500"/>
    </location>
</feature>
<dbReference type="InterPro" id="IPR020807">
    <property type="entry name" value="PKS_DH"/>
</dbReference>
<comment type="caution">
    <text evidence="11">The sequence shown here is derived from an EMBL/GenBank/DDBJ whole genome shotgun (WGS) entry which is preliminary data.</text>
</comment>
<dbReference type="InterPro" id="IPR032821">
    <property type="entry name" value="PKS_assoc"/>
</dbReference>
<keyword evidence="1" id="KW-0596">Phosphopantetheine</keyword>
<evidence type="ECO:0000256" key="2">
    <source>
        <dbReference type="ARBA" id="ARBA00022553"/>
    </source>
</evidence>
<dbReference type="InterPro" id="IPR001227">
    <property type="entry name" value="Ac_transferase_dom_sf"/>
</dbReference>
<dbReference type="Proteomes" id="UP001278766">
    <property type="component" value="Unassembled WGS sequence"/>
</dbReference>
<dbReference type="InterPro" id="IPR016036">
    <property type="entry name" value="Malonyl_transacylase_ACP-bd"/>
</dbReference>
<dbReference type="Pfam" id="PF00109">
    <property type="entry name" value="ketoacyl-synt"/>
    <property type="match status" value="1"/>
</dbReference>
<dbReference type="Gene3D" id="3.90.180.10">
    <property type="entry name" value="Medium-chain alcohol dehydrogenases, catalytic domain"/>
    <property type="match status" value="1"/>
</dbReference>